<dbReference type="InterPro" id="IPR053185">
    <property type="entry name" value="SET_domain_protein"/>
</dbReference>
<dbReference type="Proteomes" id="UP001221142">
    <property type="component" value="Unassembled WGS sequence"/>
</dbReference>
<protein>
    <recommendedName>
        <fullName evidence="3">SET domain-containing protein</fullName>
    </recommendedName>
</protein>
<dbReference type="InterPro" id="IPR046341">
    <property type="entry name" value="SET_dom_sf"/>
</dbReference>
<dbReference type="SUPFAM" id="SSF82199">
    <property type="entry name" value="SET domain"/>
    <property type="match status" value="1"/>
</dbReference>
<accession>A0AAD7C912</accession>
<dbReference type="PANTHER" id="PTHR47332:SF4">
    <property type="entry name" value="SET DOMAIN-CONTAINING PROTEIN 5"/>
    <property type="match status" value="1"/>
</dbReference>
<dbReference type="PANTHER" id="PTHR47332">
    <property type="entry name" value="SET DOMAIN-CONTAINING PROTEIN 5"/>
    <property type="match status" value="1"/>
</dbReference>
<dbReference type="EMBL" id="JARKIF010000004">
    <property type="protein sequence ID" value="KAJ7641082.1"/>
    <property type="molecule type" value="Genomic_DNA"/>
</dbReference>
<dbReference type="Gene3D" id="2.170.270.10">
    <property type="entry name" value="SET domain"/>
    <property type="match status" value="1"/>
</dbReference>
<evidence type="ECO:0000313" key="1">
    <source>
        <dbReference type="EMBL" id="KAJ7641082.1"/>
    </source>
</evidence>
<name>A0AAD7C912_9AGAR</name>
<gene>
    <name evidence="1" type="ORF">FB45DRAFT_738553</name>
</gene>
<dbReference type="AlphaFoldDB" id="A0AAD7C912"/>
<reference evidence="1" key="1">
    <citation type="submission" date="2023-03" db="EMBL/GenBank/DDBJ databases">
        <title>Massive genome expansion in bonnet fungi (Mycena s.s.) driven by repeated elements and novel gene families across ecological guilds.</title>
        <authorList>
            <consortium name="Lawrence Berkeley National Laboratory"/>
            <person name="Harder C.B."/>
            <person name="Miyauchi S."/>
            <person name="Viragh M."/>
            <person name="Kuo A."/>
            <person name="Thoen E."/>
            <person name="Andreopoulos B."/>
            <person name="Lu D."/>
            <person name="Skrede I."/>
            <person name="Drula E."/>
            <person name="Henrissat B."/>
            <person name="Morin E."/>
            <person name="Kohler A."/>
            <person name="Barry K."/>
            <person name="LaButti K."/>
            <person name="Morin E."/>
            <person name="Salamov A."/>
            <person name="Lipzen A."/>
            <person name="Mereny Z."/>
            <person name="Hegedus B."/>
            <person name="Baldrian P."/>
            <person name="Stursova M."/>
            <person name="Weitz H."/>
            <person name="Taylor A."/>
            <person name="Grigoriev I.V."/>
            <person name="Nagy L.G."/>
            <person name="Martin F."/>
            <person name="Kauserud H."/>
        </authorList>
    </citation>
    <scope>NUCLEOTIDE SEQUENCE</scope>
    <source>
        <strain evidence="1">9284</strain>
    </source>
</reference>
<proteinExistence type="predicted"/>
<evidence type="ECO:0008006" key="3">
    <source>
        <dbReference type="Google" id="ProtNLM"/>
    </source>
</evidence>
<evidence type="ECO:0000313" key="2">
    <source>
        <dbReference type="Proteomes" id="UP001221142"/>
    </source>
</evidence>
<comment type="caution">
    <text evidence="1">The sequence shown here is derived from an EMBL/GenBank/DDBJ whole genome shotgun (WGS) entry which is preliminary data.</text>
</comment>
<keyword evidence="2" id="KW-1185">Reference proteome</keyword>
<organism evidence="1 2">
    <name type="scientific">Roridomyces roridus</name>
    <dbReference type="NCBI Taxonomy" id="1738132"/>
    <lineage>
        <taxon>Eukaryota</taxon>
        <taxon>Fungi</taxon>
        <taxon>Dikarya</taxon>
        <taxon>Basidiomycota</taxon>
        <taxon>Agaricomycotina</taxon>
        <taxon>Agaricomycetes</taxon>
        <taxon>Agaricomycetidae</taxon>
        <taxon>Agaricales</taxon>
        <taxon>Marasmiineae</taxon>
        <taxon>Mycenaceae</taxon>
        <taxon>Roridomyces</taxon>
    </lineage>
</organism>
<sequence>MARRERPNVCDAAATGSLDIHKREGHQPHLNVGTGWLAGQGVSTFKCTPQPGLPTFSCGYHHWCFQSSVPTTFAICSPNVRTDWSMITFSFKVFAVCDVAADEELTYLYTSIEGSTAQRNEDLKPYDFVCTCRSCKDPKSDARRAYLEQSGPPSIPLWLFDDAPQASATLLEECRRQMAIIEREGMEAVYRYYEVLSAGFVVCVATGDAQSASEWARKLVRIRCVEEVPKDIESFVDPNSRAYKAHPMWRKRFDRDSNESWDVMMKGLAAMKLGGIIVEN</sequence>